<evidence type="ECO:0000313" key="12">
    <source>
        <dbReference type="EMBL" id="GJJ78412.1"/>
    </source>
</evidence>
<feature type="domain" description="C5a peptidase/Subtilisin-like protease SBT2-like Fn3-like" evidence="11">
    <location>
        <begin position="605"/>
        <end position="711"/>
    </location>
</feature>
<dbReference type="GO" id="GO:0005615">
    <property type="term" value="C:extracellular space"/>
    <property type="evidence" value="ECO:0007669"/>
    <property type="project" value="TreeGrafter"/>
</dbReference>
<feature type="active site" description="Charge relay system" evidence="6 7">
    <location>
        <position position="143"/>
    </location>
</feature>
<comment type="caution">
    <text evidence="12">The sequence shown here is derived from an EMBL/GenBank/DDBJ whole genome shotgun (WGS) entry which is preliminary data.</text>
</comment>
<dbReference type="Gene3D" id="3.50.30.30">
    <property type="match status" value="1"/>
</dbReference>
<dbReference type="InterPro" id="IPR010435">
    <property type="entry name" value="C5a/SBT2-like_Fn3"/>
</dbReference>
<dbReference type="GO" id="GO:0004252">
    <property type="term" value="F:serine-type endopeptidase activity"/>
    <property type="evidence" value="ECO:0007669"/>
    <property type="project" value="UniProtKB-UniRule"/>
</dbReference>
<dbReference type="Proteomes" id="UP000827284">
    <property type="component" value="Unassembled WGS sequence"/>
</dbReference>
<gene>
    <name evidence="12" type="ORF">EMPS_10771</name>
</gene>
<evidence type="ECO:0000256" key="7">
    <source>
        <dbReference type="PROSITE-ProRule" id="PRU01240"/>
    </source>
</evidence>
<dbReference type="CDD" id="cd07489">
    <property type="entry name" value="Peptidases_S8_5"/>
    <property type="match status" value="1"/>
</dbReference>
<evidence type="ECO:0000256" key="3">
    <source>
        <dbReference type="ARBA" id="ARBA00022729"/>
    </source>
</evidence>
<protein>
    <recommendedName>
        <fullName evidence="14">Peptidase S8/S53 domain-containing protein</fullName>
    </recommendedName>
</protein>
<feature type="domain" description="Peptidase S8/S53" evidence="10">
    <location>
        <begin position="134"/>
        <end position="565"/>
    </location>
</feature>
<proteinExistence type="inferred from homology"/>
<evidence type="ECO:0000256" key="4">
    <source>
        <dbReference type="ARBA" id="ARBA00022801"/>
    </source>
</evidence>
<dbReference type="PANTHER" id="PTHR43806:SF66">
    <property type="entry name" value="SERIN ENDOPEPTIDASE"/>
    <property type="match status" value="1"/>
</dbReference>
<keyword evidence="2 7" id="KW-0645">Protease</keyword>
<dbReference type="SUPFAM" id="SSF52743">
    <property type="entry name" value="Subtilisin-like"/>
    <property type="match status" value="1"/>
</dbReference>
<evidence type="ECO:0000256" key="1">
    <source>
        <dbReference type="ARBA" id="ARBA00011073"/>
    </source>
</evidence>
<dbReference type="Pfam" id="PF06280">
    <property type="entry name" value="fn3_5"/>
    <property type="match status" value="1"/>
</dbReference>
<reference evidence="12" key="2">
    <citation type="journal article" date="2022" name="Microbiol. Resour. Announc.">
        <title>Whole-Genome Sequence of Entomortierella parvispora E1425, a Mucoromycotan Fungus Associated with Burkholderiaceae-Related Endosymbiotic Bacteria.</title>
        <authorList>
            <person name="Herlambang A."/>
            <person name="Guo Y."/>
            <person name="Takashima Y."/>
            <person name="Narisawa K."/>
            <person name="Ohta H."/>
            <person name="Nishizawa T."/>
        </authorList>
    </citation>
    <scope>NUCLEOTIDE SEQUENCE</scope>
    <source>
        <strain evidence="12">E1425</strain>
    </source>
</reference>
<accession>A0A9P3M1N4</accession>
<feature type="signal peptide" evidence="9">
    <location>
        <begin position="1"/>
        <end position="18"/>
    </location>
</feature>
<organism evidence="12 13">
    <name type="scientific">Entomortierella parvispora</name>
    <dbReference type="NCBI Taxonomy" id="205924"/>
    <lineage>
        <taxon>Eukaryota</taxon>
        <taxon>Fungi</taxon>
        <taxon>Fungi incertae sedis</taxon>
        <taxon>Mucoromycota</taxon>
        <taxon>Mortierellomycotina</taxon>
        <taxon>Mortierellomycetes</taxon>
        <taxon>Mortierellales</taxon>
        <taxon>Mortierellaceae</taxon>
        <taxon>Entomortierella</taxon>
    </lineage>
</organism>
<dbReference type="GO" id="GO:0016020">
    <property type="term" value="C:membrane"/>
    <property type="evidence" value="ECO:0007669"/>
    <property type="project" value="InterPro"/>
</dbReference>
<evidence type="ECO:0000256" key="9">
    <source>
        <dbReference type="SAM" id="SignalP"/>
    </source>
</evidence>
<keyword evidence="5 7" id="KW-0720">Serine protease</keyword>
<dbReference type="Gene3D" id="2.60.40.1710">
    <property type="entry name" value="Subtilisin-like superfamily"/>
    <property type="match status" value="1"/>
</dbReference>
<dbReference type="EMBL" id="BQFW01000015">
    <property type="protein sequence ID" value="GJJ78412.1"/>
    <property type="molecule type" value="Genomic_DNA"/>
</dbReference>
<dbReference type="PROSITE" id="PS00136">
    <property type="entry name" value="SUBTILASE_ASP"/>
    <property type="match status" value="1"/>
</dbReference>
<dbReference type="OrthoDB" id="206201at2759"/>
<evidence type="ECO:0000256" key="5">
    <source>
        <dbReference type="ARBA" id="ARBA00022825"/>
    </source>
</evidence>
<dbReference type="GO" id="GO:0006508">
    <property type="term" value="P:proteolysis"/>
    <property type="evidence" value="ECO:0007669"/>
    <property type="project" value="UniProtKB-KW"/>
</dbReference>
<dbReference type="PANTHER" id="PTHR43806">
    <property type="entry name" value="PEPTIDASE S8"/>
    <property type="match status" value="1"/>
</dbReference>
<dbReference type="InterPro" id="IPR022398">
    <property type="entry name" value="Peptidase_S8_His-AS"/>
</dbReference>
<evidence type="ECO:0000256" key="6">
    <source>
        <dbReference type="PIRSR" id="PIRSR615500-1"/>
    </source>
</evidence>
<evidence type="ECO:0000256" key="2">
    <source>
        <dbReference type="ARBA" id="ARBA00022670"/>
    </source>
</evidence>
<dbReference type="PROSITE" id="PS00137">
    <property type="entry name" value="SUBTILASE_HIS"/>
    <property type="match status" value="1"/>
</dbReference>
<dbReference type="Pfam" id="PF00082">
    <property type="entry name" value="Peptidase_S8"/>
    <property type="match status" value="1"/>
</dbReference>
<reference evidence="12" key="1">
    <citation type="submission" date="2021-11" db="EMBL/GenBank/DDBJ databases">
        <authorList>
            <person name="Herlambang A."/>
            <person name="Guo Y."/>
            <person name="Takashima Y."/>
            <person name="Nishizawa T."/>
        </authorList>
    </citation>
    <scope>NUCLEOTIDE SEQUENCE</scope>
    <source>
        <strain evidence="12">E1425</strain>
    </source>
</reference>
<name>A0A9P3M1N4_9FUNG</name>
<dbReference type="InterPro" id="IPR050131">
    <property type="entry name" value="Peptidase_S8_subtilisin-like"/>
</dbReference>
<dbReference type="InterPro" id="IPR036852">
    <property type="entry name" value="Peptidase_S8/S53_dom_sf"/>
</dbReference>
<dbReference type="InterPro" id="IPR023828">
    <property type="entry name" value="Peptidase_S8_Ser-AS"/>
</dbReference>
<keyword evidence="13" id="KW-1185">Reference proteome</keyword>
<comment type="similarity">
    <text evidence="1 7 8">Belongs to the peptidase S8 family.</text>
</comment>
<dbReference type="PRINTS" id="PR00723">
    <property type="entry name" value="SUBTILISIN"/>
</dbReference>
<evidence type="ECO:0000256" key="8">
    <source>
        <dbReference type="RuleBase" id="RU003355"/>
    </source>
</evidence>
<feature type="chain" id="PRO_5040252033" description="Peptidase S8/S53 domain-containing protein" evidence="9">
    <location>
        <begin position="19"/>
        <end position="874"/>
    </location>
</feature>
<dbReference type="AlphaFoldDB" id="A0A9P3M1N4"/>
<dbReference type="PROSITE" id="PS51892">
    <property type="entry name" value="SUBTILASE"/>
    <property type="match status" value="1"/>
</dbReference>
<dbReference type="InterPro" id="IPR023827">
    <property type="entry name" value="Peptidase_S8_Asp-AS"/>
</dbReference>
<dbReference type="PROSITE" id="PS00138">
    <property type="entry name" value="SUBTILASE_SER"/>
    <property type="match status" value="1"/>
</dbReference>
<evidence type="ECO:0000259" key="10">
    <source>
        <dbReference type="Pfam" id="PF00082"/>
    </source>
</evidence>
<dbReference type="InterPro" id="IPR034187">
    <property type="entry name" value="Peptidases_S8_5"/>
</dbReference>
<keyword evidence="3 9" id="KW-0732">Signal</keyword>
<evidence type="ECO:0000313" key="13">
    <source>
        <dbReference type="Proteomes" id="UP000827284"/>
    </source>
</evidence>
<dbReference type="Gene3D" id="3.40.50.200">
    <property type="entry name" value="Peptidase S8/S53 domain"/>
    <property type="match status" value="1"/>
</dbReference>
<feature type="active site" description="Charge relay system" evidence="6 7">
    <location>
        <position position="201"/>
    </location>
</feature>
<evidence type="ECO:0008006" key="14">
    <source>
        <dbReference type="Google" id="ProtNLM"/>
    </source>
</evidence>
<evidence type="ECO:0000259" key="11">
    <source>
        <dbReference type="Pfam" id="PF06280"/>
    </source>
</evidence>
<sequence>MKITAILSVIAAATLVSAGKVHPINAGREHVSGGYIIEYEDHANHRDFQNSLRSHKVDFKVRSEYGIFNGAAITVNSEHGGNDLAKLPGVKNVWPIARYSIPKVKQHKKTDKEPLSDHKMTGVDVLHDKYKLTGKGIKVGVIDTGIDYLHPAFAAKGADKGCFARYGKNCRVTHGWDFVGDHYDGKSTPKSDSDPMDCFGHGTHVAGIIGGNALHIVPGKQGPAPPAAFVGVAPEVTFGAYRVFGCDGETGNDIIMQAMELAFNDGMDVINMSLGGGSAYKTAPEAVLGDKLIARGMALASAGGNDGSDGVWMVSDTGLGDLSSSVASFDNAFQLLPSYTFAGVKHPYGIASAYKKVIDLPAMPIQPIFEADGSLSDGCDPARYAGLDVTKKIVLVLGDVTRCKSGGRGTVAVGAKAAGMVVQTTPFGIASLGGAPGFPMASIENKAGNDLLAAWKKDSKQTLTWSTKVESIQVEGGGFPSGFSSYGLDGDLRSKPDLGAPGGAILSTYPTAKGSYAVLSGTSMATPYVAGAHALYMQAKHAKPHGDVIRKAFKNTATISKDIGVSTLTSAAKQGSGLVNVLNAVLTTSSITPDHIDLLDSVRMNKKVKITIKNSGKKSETYSFSHLPASALVSYTGNNTYPLATPQIEADSASVVFSQKKVKIPAGKSAKITLHFEEPKKGNAKVWPIYSGFVVATPTSKNGIPVHVPYTGLKGDVSKIPIMDVEDGWPAFTHTEGEVSKITPYPKVKVLDFTNPKTPSFEVTAKLGSHTPNYTIRVYKASDKSFVGYLASDGEAAIGPRGRNKLANTDGSENVWSFPWVGQVVSSATQVVPTLLPSGTYRIEVASQYKFTKDEYPKNYEIFDLKTVTIKTAA</sequence>
<dbReference type="InterPro" id="IPR015500">
    <property type="entry name" value="Peptidase_S8_subtilisin-rel"/>
</dbReference>
<dbReference type="InterPro" id="IPR000209">
    <property type="entry name" value="Peptidase_S8/S53_dom"/>
</dbReference>
<keyword evidence="4 7" id="KW-0378">Hydrolase</keyword>
<feature type="active site" description="Charge relay system" evidence="6 7">
    <location>
        <position position="523"/>
    </location>
</feature>